<keyword evidence="4" id="KW-0276">Fatty acid metabolism</keyword>
<keyword evidence="2 9" id="KW-0444">Lipid biosynthesis</keyword>
<dbReference type="PIRSF" id="PIRSF000447">
    <property type="entry name" value="KAS_II"/>
    <property type="match status" value="1"/>
</dbReference>
<evidence type="ECO:0000256" key="6">
    <source>
        <dbReference type="ARBA" id="ARBA00023160"/>
    </source>
</evidence>
<dbReference type="EMBL" id="CABVLU010000004">
    <property type="protein sequence ID" value="VVT56292.1"/>
    <property type="molecule type" value="Genomic_DNA"/>
</dbReference>
<name>A0A5E8BYY6_9ASCO</name>
<dbReference type="SMART" id="SM00825">
    <property type="entry name" value="PKS_KS"/>
    <property type="match status" value="1"/>
</dbReference>
<dbReference type="OrthoDB" id="5334845at2759"/>
<dbReference type="Pfam" id="PF02801">
    <property type="entry name" value="Ketoacyl-synt_C"/>
    <property type="match status" value="1"/>
</dbReference>
<dbReference type="Proteomes" id="UP000398389">
    <property type="component" value="Unassembled WGS sequence"/>
</dbReference>
<dbReference type="Pfam" id="PF00109">
    <property type="entry name" value="ketoacyl-synt"/>
    <property type="match status" value="1"/>
</dbReference>
<feature type="active site" description="For beta-ketoacyl synthase activity" evidence="10">
    <location>
        <position position="179"/>
    </location>
</feature>
<dbReference type="NCBIfam" id="TIGR03150">
    <property type="entry name" value="fabF"/>
    <property type="match status" value="1"/>
</dbReference>
<protein>
    <recommendedName>
        <fullName evidence="9">3-oxoacyl-[acyl-carrier-protein] synthase</fullName>
    </recommendedName>
</protein>
<dbReference type="GO" id="GO:0004315">
    <property type="term" value="F:3-oxoacyl-[acyl-carrier-protein] synthase activity"/>
    <property type="evidence" value="ECO:0007669"/>
    <property type="project" value="UniProtKB-EC"/>
</dbReference>
<keyword evidence="7" id="KW-0012">Acyltransferase</keyword>
<dbReference type="PROSITE" id="PS00606">
    <property type="entry name" value="KS3_1"/>
    <property type="match status" value="1"/>
</dbReference>
<dbReference type="InterPro" id="IPR016039">
    <property type="entry name" value="Thiolase-like"/>
</dbReference>
<dbReference type="PANTHER" id="PTHR11712:SF336">
    <property type="entry name" value="3-OXOACYL-[ACYL-CARRIER-PROTEIN] SYNTHASE, MITOCHONDRIAL"/>
    <property type="match status" value="1"/>
</dbReference>
<evidence type="ECO:0000256" key="2">
    <source>
        <dbReference type="ARBA" id="ARBA00022516"/>
    </source>
</evidence>
<evidence type="ECO:0000256" key="1">
    <source>
        <dbReference type="ARBA" id="ARBA00008467"/>
    </source>
</evidence>
<dbReference type="GeneID" id="43583751"/>
<dbReference type="InterPro" id="IPR014030">
    <property type="entry name" value="Ketoacyl_synth_N"/>
</dbReference>
<dbReference type="NCBIfam" id="NF005589">
    <property type="entry name" value="PRK07314.1"/>
    <property type="match status" value="1"/>
</dbReference>
<reference evidence="13 14" key="1">
    <citation type="submission" date="2019-09" db="EMBL/GenBank/DDBJ databases">
        <authorList>
            <person name="Brejova B."/>
        </authorList>
    </citation>
    <scope>NUCLEOTIDE SEQUENCE [LARGE SCALE GENOMIC DNA]</scope>
</reference>
<evidence type="ECO:0000256" key="10">
    <source>
        <dbReference type="PIRSR" id="PIRSR000447-1"/>
    </source>
</evidence>
<evidence type="ECO:0000313" key="14">
    <source>
        <dbReference type="Proteomes" id="UP000398389"/>
    </source>
</evidence>
<evidence type="ECO:0000256" key="7">
    <source>
        <dbReference type="ARBA" id="ARBA00023315"/>
    </source>
</evidence>
<dbReference type="Gene3D" id="3.40.47.10">
    <property type="match status" value="1"/>
</dbReference>
<keyword evidence="3 9" id="KW-0808">Transferase</keyword>
<proteinExistence type="inferred from homology"/>
<accession>A0A5E8BYY6</accession>
<keyword evidence="14" id="KW-1185">Reference proteome</keyword>
<evidence type="ECO:0000256" key="5">
    <source>
        <dbReference type="ARBA" id="ARBA00023098"/>
    </source>
</evidence>
<organism evidence="13 14">
    <name type="scientific">Magnusiomyces paraingens</name>
    <dbReference type="NCBI Taxonomy" id="2606893"/>
    <lineage>
        <taxon>Eukaryota</taxon>
        <taxon>Fungi</taxon>
        <taxon>Dikarya</taxon>
        <taxon>Ascomycota</taxon>
        <taxon>Saccharomycotina</taxon>
        <taxon>Dipodascomycetes</taxon>
        <taxon>Dipodascales</taxon>
        <taxon>Dipodascaceae</taxon>
        <taxon>Magnusiomyces</taxon>
    </lineage>
</organism>
<evidence type="ECO:0000256" key="8">
    <source>
        <dbReference type="ARBA" id="ARBA00049541"/>
    </source>
</evidence>
<evidence type="ECO:0000256" key="11">
    <source>
        <dbReference type="RuleBase" id="RU003694"/>
    </source>
</evidence>
<dbReference type="InterPro" id="IPR000794">
    <property type="entry name" value="Beta-ketoacyl_synthase"/>
</dbReference>
<dbReference type="RefSeq" id="XP_031855542.1">
    <property type="nucleotide sequence ID" value="XM_031999651.1"/>
</dbReference>
<evidence type="ECO:0000313" key="13">
    <source>
        <dbReference type="EMBL" id="VVT56292.1"/>
    </source>
</evidence>
<evidence type="ECO:0000259" key="12">
    <source>
        <dbReference type="PROSITE" id="PS52004"/>
    </source>
</evidence>
<dbReference type="InterPro" id="IPR014031">
    <property type="entry name" value="Ketoacyl_synth_C"/>
</dbReference>
<evidence type="ECO:0000256" key="4">
    <source>
        <dbReference type="ARBA" id="ARBA00022832"/>
    </source>
</evidence>
<keyword evidence="5" id="KW-0443">Lipid metabolism</keyword>
<dbReference type="GO" id="GO:0006633">
    <property type="term" value="P:fatty acid biosynthetic process"/>
    <property type="evidence" value="ECO:0007669"/>
    <property type="project" value="UniProtKB-KW"/>
</dbReference>
<dbReference type="FunFam" id="3.40.47.10:FF:000009">
    <property type="entry name" value="3-oxoacyl-[acyl-carrier-protein] synthase 2"/>
    <property type="match status" value="1"/>
</dbReference>
<feature type="domain" description="Ketosynthase family 3 (KS3)" evidence="12">
    <location>
        <begin position="4"/>
        <end position="444"/>
    </location>
</feature>
<dbReference type="InterPro" id="IPR017568">
    <property type="entry name" value="3-oxoacyl-ACP_synth-2"/>
</dbReference>
<dbReference type="InterPro" id="IPR018201">
    <property type="entry name" value="Ketoacyl_synth_AS"/>
</dbReference>
<dbReference type="InterPro" id="IPR020841">
    <property type="entry name" value="PKS_Beta-ketoAc_synthase_dom"/>
</dbReference>
<dbReference type="GO" id="GO:0005739">
    <property type="term" value="C:mitochondrion"/>
    <property type="evidence" value="ECO:0007669"/>
    <property type="project" value="TreeGrafter"/>
</dbReference>
<keyword evidence="6 9" id="KW-0275">Fatty acid biosynthesis</keyword>
<dbReference type="AlphaFoldDB" id="A0A5E8BYY6"/>
<gene>
    <name evidence="13" type="ORF">SAPINGB_P004936</name>
</gene>
<sequence>MSQLRRVVVTGLGVVSPLGVGVSHAWANLIAGKSGLVSLDSTVLANNPDVPCRVGGQVPLGSAADGKWDALEWVDKPSLRRVPTFAQYALAATKQALDDAQWHPASSENPLDQERTGVCVGSGIGGFEDAVTNITGFNAGGYRKIQPLFIPRLLTNMAAGHISINYKLKGPNHAVSTACTTGAHAIGDATNFISLGMADVMVAGSGEASLHPIALAGFSRAKSVATAFNDDPEAASRPFDKRRAGFIMGEGAGIFVLEELEHALARGAKIYAEVVGYGLSGDAHHITAPAESGDGARRSMQMAIGRSGVAPKAIGYVNAHATSTKLGDVAENNAICEVLMGLNNPAQASSPENFKSAASEINVSSSKASMGHLLGGAGSVEALFTVLALRDNVLPPTRNLDDPDEGFECNYIPHVAQTPKEPLQYAMTNSFGFGGTNASLLFKKWAN</sequence>
<dbReference type="PROSITE" id="PS52004">
    <property type="entry name" value="KS3_2"/>
    <property type="match status" value="1"/>
</dbReference>
<dbReference type="CDD" id="cd00834">
    <property type="entry name" value="KAS_I_II"/>
    <property type="match status" value="1"/>
</dbReference>
<dbReference type="SUPFAM" id="SSF53901">
    <property type="entry name" value="Thiolase-like"/>
    <property type="match status" value="2"/>
</dbReference>
<dbReference type="PANTHER" id="PTHR11712">
    <property type="entry name" value="POLYKETIDE SYNTHASE-RELATED"/>
    <property type="match status" value="1"/>
</dbReference>
<evidence type="ECO:0000256" key="3">
    <source>
        <dbReference type="ARBA" id="ARBA00022679"/>
    </source>
</evidence>
<comment type="similarity">
    <text evidence="1 9 11">Belongs to the thiolase-like superfamily. Beta-ketoacyl-ACP synthases family.</text>
</comment>
<comment type="catalytic activity">
    <reaction evidence="8">
        <text>a fatty acyl-[ACP] + malonyl-[ACP] + H(+) = a 3-oxoacyl-[ACP] + holo-[ACP] + CO2</text>
        <dbReference type="Rhea" id="RHEA:22836"/>
        <dbReference type="Rhea" id="RHEA-COMP:9623"/>
        <dbReference type="Rhea" id="RHEA-COMP:9685"/>
        <dbReference type="Rhea" id="RHEA-COMP:9916"/>
        <dbReference type="Rhea" id="RHEA-COMP:14125"/>
        <dbReference type="ChEBI" id="CHEBI:15378"/>
        <dbReference type="ChEBI" id="CHEBI:16526"/>
        <dbReference type="ChEBI" id="CHEBI:64479"/>
        <dbReference type="ChEBI" id="CHEBI:78449"/>
        <dbReference type="ChEBI" id="CHEBI:78776"/>
        <dbReference type="ChEBI" id="CHEBI:138651"/>
        <dbReference type="EC" id="2.3.1.41"/>
    </reaction>
</comment>
<evidence type="ECO:0000256" key="9">
    <source>
        <dbReference type="PIRNR" id="PIRNR000447"/>
    </source>
</evidence>